<evidence type="ECO:0000313" key="1">
    <source>
        <dbReference type="EMBL" id="CDW45856.1"/>
    </source>
</evidence>
<name>A0A0K2V7F5_LEPSM</name>
<accession>A0A0K2V7F5</accession>
<sequence>MSPSTTNPTLINWHGTHFRVENKYITTEKNHWMKKIQFIQSFIGHQMKTTIMQPTMKSLYIN</sequence>
<protein>
    <submittedName>
        <fullName evidence="1">Uncharacterized protein</fullName>
    </submittedName>
</protein>
<dbReference type="EMBL" id="HACA01028495">
    <property type="protein sequence ID" value="CDW45856.1"/>
    <property type="molecule type" value="Transcribed_RNA"/>
</dbReference>
<dbReference type="AlphaFoldDB" id="A0A0K2V7F5"/>
<organism evidence="1">
    <name type="scientific">Lepeophtheirus salmonis</name>
    <name type="common">Salmon louse</name>
    <name type="synonym">Caligus salmonis</name>
    <dbReference type="NCBI Taxonomy" id="72036"/>
    <lineage>
        <taxon>Eukaryota</taxon>
        <taxon>Metazoa</taxon>
        <taxon>Ecdysozoa</taxon>
        <taxon>Arthropoda</taxon>
        <taxon>Crustacea</taxon>
        <taxon>Multicrustacea</taxon>
        <taxon>Hexanauplia</taxon>
        <taxon>Copepoda</taxon>
        <taxon>Siphonostomatoida</taxon>
        <taxon>Caligidae</taxon>
        <taxon>Lepeophtheirus</taxon>
    </lineage>
</organism>
<reference evidence="1" key="1">
    <citation type="submission" date="2014-05" db="EMBL/GenBank/DDBJ databases">
        <authorList>
            <person name="Chronopoulou M."/>
        </authorList>
    </citation>
    <scope>NUCLEOTIDE SEQUENCE</scope>
    <source>
        <tissue evidence="1">Whole organism</tissue>
    </source>
</reference>
<proteinExistence type="predicted"/>